<dbReference type="FunFam" id="3.100.10.10:FF:000001">
    <property type="entry name" value="60S ribosomal protein L18"/>
    <property type="match status" value="1"/>
</dbReference>
<dbReference type="SUPFAM" id="SSF52080">
    <property type="entry name" value="Ribosomal proteins L15p and L18e"/>
    <property type="match status" value="1"/>
</dbReference>
<dbReference type="GO" id="GO:0003735">
    <property type="term" value="F:structural constituent of ribosome"/>
    <property type="evidence" value="ECO:0007669"/>
    <property type="project" value="InterPro"/>
</dbReference>
<keyword evidence="7" id="KW-1185">Reference proteome</keyword>
<protein>
    <submittedName>
        <fullName evidence="6">Ribosomal protein L18</fullName>
    </submittedName>
</protein>
<dbReference type="InterPro" id="IPR036227">
    <property type="entry name" value="Ribosomal_uL15/eL18_sf"/>
</dbReference>
<dbReference type="EMBL" id="JAOPGA020000798">
    <property type="protein sequence ID" value="KAL0481939.1"/>
    <property type="molecule type" value="Genomic_DNA"/>
</dbReference>
<reference evidence="6 7" key="1">
    <citation type="submission" date="2024-03" db="EMBL/GenBank/DDBJ databases">
        <title>The Acrasis kona genome and developmental transcriptomes reveal deep origins of eukaryotic multicellular pathways.</title>
        <authorList>
            <person name="Sheikh S."/>
            <person name="Fu C.-J."/>
            <person name="Brown M.W."/>
            <person name="Baldauf S.L."/>
        </authorList>
    </citation>
    <scope>NUCLEOTIDE SEQUENCE [LARGE SCALE GENOMIC DNA]</scope>
    <source>
        <strain evidence="6 7">ATCC MYA-3509</strain>
    </source>
</reference>
<keyword evidence="2 6" id="KW-0689">Ribosomal protein</keyword>
<dbReference type="InterPro" id="IPR021131">
    <property type="entry name" value="Ribosomal_uL15/eL18"/>
</dbReference>
<dbReference type="PANTHER" id="PTHR10934:SF2">
    <property type="entry name" value="LARGE RIBOSOMAL SUBUNIT PROTEIN EL18"/>
    <property type="match status" value="1"/>
</dbReference>
<comment type="caution">
    <text evidence="6">The sequence shown here is derived from an EMBL/GenBank/DDBJ whole genome shotgun (WGS) entry which is preliminary data.</text>
</comment>
<comment type="similarity">
    <text evidence="1">Belongs to the eukaryotic ribosomal protein eL18 family.</text>
</comment>
<organism evidence="6 7">
    <name type="scientific">Acrasis kona</name>
    <dbReference type="NCBI Taxonomy" id="1008807"/>
    <lineage>
        <taxon>Eukaryota</taxon>
        <taxon>Discoba</taxon>
        <taxon>Heterolobosea</taxon>
        <taxon>Tetramitia</taxon>
        <taxon>Eutetramitia</taxon>
        <taxon>Acrasidae</taxon>
        <taxon>Acrasis</taxon>
    </lineage>
</organism>
<evidence type="ECO:0000313" key="6">
    <source>
        <dbReference type="EMBL" id="KAL0481939.1"/>
    </source>
</evidence>
<sequence length="188" mass="21142">MGIYLKAGGRSIKCNKTETYSSNIYMRLLVKLYKYLARRTGAKFNKVVLKRLIMARSFRRPISLGKLLLHTRRYDRENSIVVIIGTITNDIRELELPKLNVAALSVTENARRRIIAAGGKVYTIDQLAQISPEGKGTVLLKGNMKTEKKKMFGTPGAIGSHSKPKVRSKGKNFEKGRGRRASSGYKKR</sequence>
<gene>
    <name evidence="6" type="ORF">AKO1_013200</name>
</gene>
<evidence type="ECO:0000313" key="7">
    <source>
        <dbReference type="Proteomes" id="UP001431209"/>
    </source>
</evidence>
<dbReference type="PANTHER" id="PTHR10934">
    <property type="entry name" value="60S RIBOSOMAL PROTEIN L18"/>
    <property type="match status" value="1"/>
</dbReference>
<name>A0AAW2YY52_9EUKA</name>
<evidence type="ECO:0000259" key="5">
    <source>
        <dbReference type="Pfam" id="PF17135"/>
    </source>
</evidence>
<dbReference type="AlphaFoldDB" id="A0AAW2YY52"/>
<dbReference type="GO" id="GO:0022625">
    <property type="term" value="C:cytosolic large ribosomal subunit"/>
    <property type="evidence" value="ECO:0007669"/>
    <property type="project" value="TreeGrafter"/>
</dbReference>
<accession>A0AAW2YY52</accession>
<evidence type="ECO:0000256" key="1">
    <source>
        <dbReference type="ARBA" id="ARBA00006815"/>
    </source>
</evidence>
<proteinExistence type="inferred from homology"/>
<evidence type="ECO:0000256" key="2">
    <source>
        <dbReference type="ARBA" id="ARBA00022980"/>
    </source>
</evidence>
<feature type="region of interest" description="Disordered" evidence="4">
    <location>
        <begin position="149"/>
        <end position="188"/>
    </location>
</feature>
<feature type="compositionally biased region" description="Basic residues" evidence="4">
    <location>
        <begin position="177"/>
        <end position="188"/>
    </location>
</feature>
<dbReference type="GO" id="GO:0003723">
    <property type="term" value="F:RNA binding"/>
    <property type="evidence" value="ECO:0007669"/>
    <property type="project" value="TreeGrafter"/>
</dbReference>
<dbReference type="Pfam" id="PF17135">
    <property type="entry name" value="Ribosomal_L18"/>
    <property type="match status" value="1"/>
</dbReference>
<dbReference type="Proteomes" id="UP001431209">
    <property type="component" value="Unassembled WGS sequence"/>
</dbReference>
<feature type="domain" description="Large ribosomal subunit protein uL15/eL18" evidence="5">
    <location>
        <begin position="4"/>
        <end position="187"/>
    </location>
</feature>
<keyword evidence="3" id="KW-0687">Ribonucleoprotein</keyword>
<evidence type="ECO:0000256" key="3">
    <source>
        <dbReference type="ARBA" id="ARBA00023274"/>
    </source>
</evidence>
<dbReference type="Gene3D" id="3.100.10.10">
    <property type="match status" value="1"/>
</dbReference>
<evidence type="ECO:0000256" key="4">
    <source>
        <dbReference type="SAM" id="MobiDB-lite"/>
    </source>
</evidence>
<dbReference type="GO" id="GO:0006412">
    <property type="term" value="P:translation"/>
    <property type="evidence" value="ECO:0007669"/>
    <property type="project" value="InterPro"/>
</dbReference>
<dbReference type="InterPro" id="IPR000039">
    <property type="entry name" value="Ribosomal_eL18"/>
</dbReference>